<reference evidence="4 5" key="1">
    <citation type="submission" date="2019-04" db="EMBL/GenBank/DDBJ databases">
        <title>Bacillus caeni sp. nov., a bacterium isolated from mangrove sediment.</title>
        <authorList>
            <person name="Huang H."/>
            <person name="Mo K."/>
            <person name="Hu Y."/>
        </authorList>
    </citation>
    <scope>NUCLEOTIDE SEQUENCE [LARGE SCALE GENOMIC DNA]</scope>
    <source>
        <strain evidence="4 5">HB172195</strain>
    </source>
</reference>
<dbReference type="InterPro" id="IPR016181">
    <property type="entry name" value="Acyl_CoA_acyltransferase"/>
</dbReference>
<dbReference type="AlphaFoldDB" id="A0A5R9F6G0"/>
<dbReference type="PANTHER" id="PTHR43626:SF4">
    <property type="entry name" value="GCN5-RELATED N-ACETYLTRANSFERASE 2, CHLOROPLASTIC"/>
    <property type="match status" value="1"/>
</dbReference>
<dbReference type="OrthoDB" id="9775804at2"/>
<dbReference type="GO" id="GO:0008080">
    <property type="term" value="F:N-acetyltransferase activity"/>
    <property type="evidence" value="ECO:0007669"/>
    <property type="project" value="InterPro"/>
</dbReference>
<protein>
    <submittedName>
        <fullName evidence="4">GNAT family N-acetyltransferase</fullName>
    </submittedName>
</protein>
<gene>
    <name evidence="4" type="ORF">FCL54_16870</name>
</gene>
<evidence type="ECO:0000256" key="1">
    <source>
        <dbReference type="ARBA" id="ARBA00022679"/>
    </source>
</evidence>
<dbReference type="SUPFAM" id="SSF55729">
    <property type="entry name" value="Acyl-CoA N-acyltransferases (Nat)"/>
    <property type="match status" value="1"/>
</dbReference>
<keyword evidence="1 4" id="KW-0808">Transferase</keyword>
<evidence type="ECO:0000313" key="4">
    <source>
        <dbReference type="EMBL" id="TLS36064.1"/>
    </source>
</evidence>
<dbReference type="Gene3D" id="3.40.630.30">
    <property type="match status" value="1"/>
</dbReference>
<accession>A0A5R9F6G0</accession>
<evidence type="ECO:0000256" key="2">
    <source>
        <dbReference type="ARBA" id="ARBA00023315"/>
    </source>
</evidence>
<evidence type="ECO:0000313" key="5">
    <source>
        <dbReference type="Proteomes" id="UP000308230"/>
    </source>
</evidence>
<dbReference type="EMBL" id="SWLG01000013">
    <property type="protein sequence ID" value="TLS36064.1"/>
    <property type="molecule type" value="Genomic_DNA"/>
</dbReference>
<organism evidence="4 5">
    <name type="scientific">Exobacillus caeni</name>
    <dbReference type="NCBI Taxonomy" id="2574798"/>
    <lineage>
        <taxon>Bacteria</taxon>
        <taxon>Bacillati</taxon>
        <taxon>Bacillota</taxon>
        <taxon>Bacilli</taxon>
        <taxon>Bacillales</taxon>
        <taxon>Guptibacillaceae</taxon>
        <taxon>Exobacillus</taxon>
    </lineage>
</organism>
<dbReference type="InterPro" id="IPR045039">
    <property type="entry name" value="NSI-like"/>
</dbReference>
<dbReference type="RefSeq" id="WP_138127936.1">
    <property type="nucleotide sequence ID" value="NZ_SWLG01000013.1"/>
</dbReference>
<dbReference type="PANTHER" id="PTHR43626">
    <property type="entry name" value="ACYL-COA N-ACYLTRANSFERASE"/>
    <property type="match status" value="1"/>
</dbReference>
<keyword evidence="2" id="KW-0012">Acyltransferase</keyword>
<dbReference type="GO" id="GO:0005737">
    <property type="term" value="C:cytoplasm"/>
    <property type="evidence" value="ECO:0007669"/>
    <property type="project" value="TreeGrafter"/>
</dbReference>
<keyword evidence="5" id="KW-1185">Reference proteome</keyword>
<dbReference type="Proteomes" id="UP000308230">
    <property type="component" value="Unassembled WGS sequence"/>
</dbReference>
<dbReference type="InterPro" id="IPR000182">
    <property type="entry name" value="GNAT_dom"/>
</dbReference>
<comment type="caution">
    <text evidence="4">The sequence shown here is derived from an EMBL/GenBank/DDBJ whole genome shotgun (WGS) entry which is preliminary data.</text>
</comment>
<sequence>MDTSIQIHHRPPSSDDYVRLRKIAGMSERTKEAAEIGLKNSLFAVTVTIDEKTVGIGRIVGDGGCNFEIVDVVVDPECQGKGIGTLIMEELLAYLEEHTPKSAFVSMIADPPGQKMYQKLGFKNAAPSIGMYKRY</sequence>
<dbReference type="PROSITE" id="PS51186">
    <property type="entry name" value="GNAT"/>
    <property type="match status" value="1"/>
</dbReference>
<proteinExistence type="predicted"/>
<dbReference type="Pfam" id="PF13673">
    <property type="entry name" value="Acetyltransf_10"/>
    <property type="match status" value="1"/>
</dbReference>
<feature type="domain" description="N-acetyltransferase" evidence="3">
    <location>
        <begin position="7"/>
        <end position="135"/>
    </location>
</feature>
<evidence type="ECO:0000259" key="3">
    <source>
        <dbReference type="PROSITE" id="PS51186"/>
    </source>
</evidence>
<name>A0A5R9F6G0_9BACL</name>
<dbReference type="CDD" id="cd04301">
    <property type="entry name" value="NAT_SF"/>
    <property type="match status" value="1"/>
</dbReference>